<dbReference type="Pfam" id="PF06013">
    <property type="entry name" value="WXG100"/>
    <property type="match status" value="1"/>
</dbReference>
<dbReference type="RefSeq" id="WP_157997576.1">
    <property type="nucleotide sequence ID" value="NZ_BCTB01000009.1"/>
</dbReference>
<evidence type="ECO:0000313" key="3">
    <source>
        <dbReference type="Proteomes" id="UP000069654"/>
    </source>
</evidence>
<organism evidence="2 3">
    <name type="scientific">Mycolicibacterium thermoresistibile</name>
    <name type="common">Mycobacterium thermoresistibile</name>
    <dbReference type="NCBI Taxonomy" id="1797"/>
    <lineage>
        <taxon>Bacteria</taxon>
        <taxon>Bacillati</taxon>
        <taxon>Actinomycetota</taxon>
        <taxon>Actinomycetes</taxon>
        <taxon>Mycobacteriales</taxon>
        <taxon>Mycobacteriaceae</taxon>
        <taxon>Mycolicibacterium</taxon>
    </lineage>
</organism>
<comment type="caution">
    <text evidence="2">The sequence shown here is derived from an EMBL/GenBank/DDBJ whole genome shotgun (WGS) entry which is preliminary data.</text>
</comment>
<proteinExistence type="predicted"/>
<protein>
    <recommendedName>
        <fullName evidence="4">WXG100 family type VII secretion target</fullName>
    </recommendedName>
</protein>
<dbReference type="Gene3D" id="1.10.287.1060">
    <property type="entry name" value="ESAT-6-like"/>
    <property type="match status" value="1"/>
</dbReference>
<name>A0A100XE79_MYCTH</name>
<dbReference type="STRING" id="1797.RMCT_1849"/>
<reference evidence="2 3" key="1">
    <citation type="journal article" date="2016" name="Genome Announc.">
        <title>Draft Genome Sequences of Five Rapidly Growing Mycobacterium Species, M. thermoresistibile, M. fortuitum subsp. acetamidolyticum, M. canariasense, M. brisbanense, and M. novocastrense.</title>
        <authorList>
            <person name="Katahira K."/>
            <person name="Ogura Y."/>
            <person name="Gotoh Y."/>
            <person name="Hayashi T."/>
        </authorList>
    </citation>
    <scope>NUCLEOTIDE SEQUENCE [LARGE SCALE GENOMIC DNA]</scope>
    <source>
        <strain evidence="2 3">JCM6362</strain>
    </source>
</reference>
<dbReference type="SUPFAM" id="SSF140453">
    <property type="entry name" value="EsxAB dimer-like"/>
    <property type="match status" value="1"/>
</dbReference>
<gene>
    <name evidence="2" type="ORF">RMCT_1849</name>
</gene>
<keyword evidence="1" id="KW-0175">Coiled coil</keyword>
<evidence type="ECO:0000313" key="2">
    <source>
        <dbReference type="EMBL" id="GAT14879.1"/>
    </source>
</evidence>
<dbReference type="InterPro" id="IPR010310">
    <property type="entry name" value="T7SS_ESAT-6-like"/>
</dbReference>
<sequence>MLPSRTRLQSWNPESLLSAASTIDAAGDTIYQSVSRLDDRIDAMPESRTWKGAAHDAATEMFRRATKRSSSFKTYAEAFAGALRSGSSAIGKARTELLARADDIDAGPLRVTDQWVVMIDPAEMSEEEAAQLQKQASEMQTEINELLLAVGEADDWTALQLTAAAAGKGAAFANLAYSAPSIVEPAPRDEVPDPSTEDGKLFQEIARAQDMATTIREVSETTDRYGNAVTTFHMVDGSEHIRTDWIDQGLPSQQIHPAGTIQILHVDKNKNWISDTTSMPREDGGNLTTVSWADGTTIAISQNPDGTRTGSCTTKTDYAILPDSFSTTQFRTWQVPRSPDWRSRPGKGSMV</sequence>
<dbReference type="AlphaFoldDB" id="A0A100XE79"/>
<dbReference type="InterPro" id="IPR036689">
    <property type="entry name" value="ESAT-6-like_sf"/>
</dbReference>
<dbReference type="OrthoDB" id="4376745at2"/>
<dbReference type="EMBL" id="BCTB01000009">
    <property type="protein sequence ID" value="GAT14879.1"/>
    <property type="molecule type" value="Genomic_DNA"/>
</dbReference>
<feature type="coiled-coil region" evidence="1">
    <location>
        <begin position="122"/>
        <end position="149"/>
    </location>
</feature>
<evidence type="ECO:0000256" key="1">
    <source>
        <dbReference type="SAM" id="Coils"/>
    </source>
</evidence>
<dbReference type="Proteomes" id="UP000069654">
    <property type="component" value="Unassembled WGS sequence"/>
</dbReference>
<evidence type="ECO:0008006" key="4">
    <source>
        <dbReference type="Google" id="ProtNLM"/>
    </source>
</evidence>
<reference evidence="3" key="2">
    <citation type="submission" date="2016-02" db="EMBL/GenBank/DDBJ databases">
        <title>Draft genome sequence of five rapidly growing Mycobacterium species.</title>
        <authorList>
            <person name="Katahira K."/>
            <person name="Gotou Y."/>
            <person name="Iida K."/>
            <person name="Ogura Y."/>
            <person name="Hayashi T."/>
        </authorList>
    </citation>
    <scope>NUCLEOTIDE SEQUENCE [LARGE SCALE GENOMIC DNA]</scope>
    <source>
        <strain evidence="3">JCM6362</strain>
    </source>
</reference>
<accession>A0A100XE79</accession>